<evidence type="ECO:0000256" key="8">
    <source>
        <dbReference type="SAM" id="Phobius"/>
    </source>
</evidence>
<evidence type="ECO:0000256" key="4">
    <source>
        <dbReference type="ARBA" id="ARBA00022692"/>
    </source>
</evidence>
<keyword evidence="3" id="KW-1003">Cell membrane</keyword>
<evidence type="ECO:0000313" key="10">
    <source>
        <dbReference type="EMBL" id="MFH8550591.1"/>
    </source>
</evidence>
<dbReference type="Proteomes" id="UP001610818">
    <property type="component" value="Unassembled WGS sequence"/>
</dbReference>
<feature type="region of interest" description="Disordered" evidence="7">
    <location>
        <begin position="727"/>
        <end position="747"/>
    </location>
</feature>
<feature type="transmembrane region" description="Helical" evidence="8">
    <location>
        <begin position="597"/>
        <end position="616"/>
    </location>
</feature>
<dbReference type="PROSITE" id="PS50156">
    <property type="entry name" value="SSD"/>
    <property type="match status" value="1"/>
</dbReference>
<keyword evidence="4 8" id="KW-0812">Transmembrane</keyword>
<keyword evidence="5 8" id="KW-1133">Transmembrane helix</keyword>
<feature type="transmembrane region" description="Helical" evidence="8">
    <location>
        <begin position="648"/>
        <end position="667"/>
    </location>
</feature>
<feature type="transmembrane region" description="Helical" evidence="8">
    <location>
        <begin position="207"/>
        <end position="225"/>
    </location>
</feature>
<feature type="transmembrane region" description="Helical" evidence="8">
    <location>
        <begin position="564"/>
        <end position="585"/>
    </location>
</feature>
<accession>A0ABW7R4T8</accession>
<evidence type="ECO:0000256" key="5">
    <source>
        <dbReference type="ARBA" id="ARBA00022989"/>
    </source>
</evidence>
<feature type="transmembrane region" description="Helical" evidence="8">
    <location>
        <begin position="377"/>
        <end position="395"/>
    </location>
</feature>
<evidence type="ECO:0000256" key="6">
    <source>
        <dbReference type="ARBA" id="ARBA00023136"/>
    </source>
</evidence>
<dbReference type="RefSeq" id="WP_397717129.1">
    <property type="nucleotide sequence ID" value="NZ_JBIRGN010000008.1"/>
</dbReference>
<feature type="transmembrane region" description="Helical" evidence="8">
    <location>
        <begin position="231"/>
        <end position="252"/>
    </location>
</feature>
<reference evidence="10 11" key="1">
    <citation type="submission" date="2024-10" db="EMBL/GenBank/DDBJ databases">
        <title>The Natural Products Discovery Center: Release of the First 8490 Sequenced Strains for Exploring Actinobacteria Biosynthetic Diversity.</title>
        <authorList>
            <person name="Kalkreuter E."/>
            <person name="Kautsar S.A."/>
            <person name="Yang D."/>
            <person name="Bader C.D."/>
            <person name="Teijaro C.N."/>
            <person name="Fluegel L."/>
            <person name="Davis C.M."/>
            <person name="Simpson J.R."/>
            <person name="Lauterbach L."/>
            <person name="Steele A.D."/>
            <person name="Gui C."/>
            <person name="Meng S."/>
            <person name="Li G."/>
            <person name="Viehrig K."/>
            <person name="Ye F."/>
            <person name="Su P."/>
            <person name="Kiefer A.F."/>
            <person name="Nichols A."/>
            <person name="Cepeda A.J."/>
            <person name="Yan W."/>
            <person name="Fan B."/>
            <person name="Jiang Y."/>
            <person name="Adhikari A."/>
            <person name="Zheng C.-J."/>
            <person name="Schuster L."/>
            <person name="Cowan T.M."/>
            <person name="Smanski M.J."/>
            <person name="Chevrette M.G."/>
            <person name="De Carvalho L.P.S."/>
            <person name="Shen B."/>
        </authorList>
    </citation>
    <scope>NUCLEOTIDE SEQUENCE [LARGE SCALE GENOMIC DNA]</scope>
    <source>
        <strain evidence="10 11">NPDC017990</strain>
    </source>
</reference>
<comment type="similarity">
    <text evidence="2">Belongs to the resistance-nodulation-cell division (RND) (TC 2.A.6) family. MmpL subfamily.</text>
</comment>
<name>A0ABW7R4T8_9ACTN</name>
<dbReference type="InterPro" id="IPR004869">
    <property type="entry name" value="MMPL_dom"/>
</dbReference>
<feature type="transmembrane region" description="Helical" evidence="8">
    <location>
        <begin position="533"/>
        <end position="552"/>
    </location>
</feature>
<keyword evidence="11" id="KW-1185">Reference proteome</keyword>
<feature type="transmembrane region" description="Helical" evidence="8">
    <location>
        <begin position="308"/>
        <end position="330"/>
    </location>
</feature>
<sequence length="747" mass="76832">MATFLHRIGRAAFQRRWLTLLLWVVVLGAVGAAAANSTESTSSSFSLPGTEAQRANDLLAEKFPAANVEGAGARVVLRAPDGEKITSSAHKAEVAAILKDLRNSSSAVASVGDPFTGGTVSQDGTTAYVPVAYKAKATELTDADHEHFERALEDGRDTGLAVEASGDALAPAEAGVSAEAVGFALAAVILFMTLGSLVAAGLPLVTALVGVAVSTSAITAVSAAFELNSSTATLASMLGIAVGIDYALFIVSRYRAERAAGHGPREAAGRANGTAGSAVVFAGLTVMIALVGLAVVDLPVLTAMGLAAAGAVAVAVLISVTLVPALLGFAPERSRGRARRRKQAAADAPNPAGAPHKNRGKVSLGERWAALILRRPVRVMVAAVAALIVIALPASKLELGLPDDGSQSTSSTQRKAYDMLSESFGPGFNGPLSVIVTGQDSAGAKAAVTDMRTALGALDDVKSASPPVFNPQGDTATISVVPKSAPASDATKDLVHDIRDAAKDLKEDTGAQGMVTGATAMNIDISDKFSAALMPYLMVVVGLAVLVLIFVFRSIVVPLKAALGFLLSVLASFGAVVAVFQWGWLKDLFGLEQTGPIMSLMPILSVGIVFGLAMDYQVFLVTRIREAYVNGADPRRAITAGFQHSAKVVAAAALIMISVFAGFVGATEAVIKALGFGLATAVFFDAFVVRMTIVPAALALLGDRAWSLPTWLDRILPHVDLEGEKLAEPAATASDHREGLVDSSARG</sequence>
<feature type="region of interest" description="Disordered" evidence="7">
    <location>
        <begin position="338"/>
        <end position="360"/>
    </location>
</feature>
<dbReference type="PANTHER" id="PTHR33406">
    <property type="entry name" value="MEMBRANE PROTEIN MJ1562-RELATED"/>
    <property type="match status" value="1"/>
</dbReference>
<feature type="domain" description="SSD" evidence="9">
    <location>
        <begin position="204"/>
        <end position="329"/>
    </location>
</feature>
<evidence type="ECO:0000259" key="9">
    <source>
        <dbReference type="PROSITE" id="PS50156"/>
    </source>
</evidence>
<comment type="caution">
    <text evidence="10">The sequence shown here is derived from an EMBL/GenBank/DDBJ whole genome shotgun (WGS) entry which is preliminary data.</text>
</comment>
<feature type="transmembrane region" description="Helical" evidence="8">
    <location>
        <begin position="180"/>
        <end position="200"/>
    </location>
</feature>
<evidence type="ECO:0000256" key="3">
    <source>
        <dbReference type="ARBA" id="ARBA00022475"/>
    </source>
</evidence>
<protein>
    <submittedName>
        <fullName evidence="10">MMPL family transporter</fullName>
    </submittedName>
</protein>
<dbReference type="InterPro" id="IPR000731">
    <property type="entry name" value="SSD"/>
</dbReference>
<evidence type="ECO:0000256" key="2">
    <source>
        <dbReference type="ARBA" id="ARBA00010157"/>
    </source>
</evidence>
<keyword evidence="6 8" id="KW-0472">Membrane</keyword>
<feature type="transmembrane region" description="Helical" evidence="8">
    <location>
        <begin position="273"/>
        <end position="296"/>
    </location>
</feature>
<dbReference type="SUPFAM" id="SSF82866">
    <property type="entry name" value="Multidrug efflux transporter AcrB transmembrane domain"/>
    <property type="match status" value="2"/>
</dbReference>
<gene>
    <name evidence="10" type="ORF">ACH4F9_36930</name>
</gene>
<dbReference type="Pfam" id="PF03176">
    <property type="entry name" value="MMPL"/>
    <property type="match status" value="2"/>
</dbReference>
<evidence type="ECO:0000313" key="11">
    <source>
        <dbReference type="Proteomes" id="UP001610818"/>
    </source>
</evidence>
<dbReference type="PANTHER" id="PTHR33406:SF11">
    <property type="entry name" value="MEMBRANE PROTEIN SCO6666-RELATED"/>
    <property type="match status" value="1"/>
</dbReference>
<feature type="transmembrane region" description="Helical" evidence="8">
    <location>
        <begin position="673"/>
        <end position="701"/>
    </location>
</feature>
<dbReference type="Gene3D" id="1.20.1640.10">
    <property type="entry name" value="Multidrug efflux transporter AcrB transmembrane domain"/>
    <property type="match status" value="2"/>
</dbReference>
<feature type="compositionally biased region" description="Low complexity" evidence="7">
    <location>
        <begin position="345"/>
        <end position="355"/>
    </location>
</feature>
<comment type="subcellular location">
    <subcellularLocation>
        <location evidence="1">Cell membrane</location>
        <topology evidence="1">Multi-pass membrane protein</topology>
    </subcellularLocation>
</comment>
<proteinExistence type="inferred from homology"/>
<evidence type="ECO:0000256" key="7">
    <source>
        <dbReference type="SAM" id="MobiDB-lite"/>
    </source>
</evidence>
<organism evidence="10 11">
    <name type="scientific">Streptomyces longisporoflavus</name>
    <dbReference type="NCBI Taxonomy" id="28044"/>
    <lineage>
        <taxon>Bacteria</taxon>
        <taxon>Bacillati</taxon>
        <taxon>Actinomycetota</taxon>
        <taxon>Actinomycetes</taxon>
        <taxon>Kitasatosporales</taxon>
        <taxon>Streptomycetaceae</taxon>
        <taxon>Streptomyces</taxon>
    </lineage>
</organism>
<dbReference type="EMBL" id="JBIRGQ010000008">
    <property type="protein sequence ID" value="MFH8550591.1"/>
    <property type="molecule type" value="Genomic_DNA"/>
</dbReference>
<dbReference type="InterPro" id="IPR050545">
    <property type="entry name" value="Mycobact_MmpL"/>
</dbReference>
<evidence type="ECO:0000256" key="1">
    <source>
        <dbReference type="ARBA" id="ARBA00004651"/>
    </source>
</evidence>